<feature type="transmembrane region" description="Helical" evidence="1">
    <location>
        <begin position="50"/>
        <end position="69"/>
    </location>
</feature>
<dbReference type="EMBL" id="JARHTQ010000002">
    <property type="protein sequence ID" value="MDF2254740.1"/>
    <property type="molecule type" value="Genomic_DNA"/>
</dbReference>
<protein>
    <recommendedName>
        <fullName evidence="4">Major facilitator superfamily (MFS) profile domain-containing protein</fullName>
    </recommendedName>
</protein>
<keyword evidence="1" id="KW-1133">Transmembrane helix</keyword>
<keyword evidence="1" id="KW-0472">Membrane</keyword>
<proteinExistence type="predicted"/>
<dbReference type="RefSeq" id="WP_275807758.1">
    <property type="nucleotide sequence ID" value="NZ_BAAANM010000008.1"/>
</dbReference>
<dbReference type="Proteomes" id="UP001220022">
    <property type="component" value="Unassembled WGS sequence"/>
</dbReference>
<dbReference type="SUPFAM" id="SSF103473">
    <property type="entry name" value="MFS general substrate transporter"/>
    <property type="match status" value="1"/>
</dbReference>
<evidence type="ECO:0000313" key="2">
    <source>
        <dbReference type="EMBL" id="MDF2254740.1"/>
    </source>
</evidence>
<evidence type="ECO:0000313" key="3">
    <source>
        <dbReference type="Proteomes" id="UP001220022"/>
    </source>
</evidence>
<comment type="caution">
    <text evidence="2">The sequence shown here is derived from an EMBL/GenBank/DDBJ whole genome shotgun (WGS) entry which is preliminary data.</text>
</comment>
<dbReference type="InterPro" id="IPR036259">
    <property type="entry name" value="MFS_trans_sf"/>
</dbReference>
<keyword evidence="3" id="KW-1185">Reference proteome</keyword>
<accession>A0ABT5YT09</accession>
<organism evidence="2 3">
    <name type="scientific">Streptantibioticus ferralitis</name>
    <dbReference type="NCBI Taxonomy" id="236510"/>
    <lineage>
        <taxon>Bacteria</taxon>
        <taxon>Bacillati</taxon>
        <taxon>Actinomycetota</taxon>
        <taxon>Actinomycetes</taxon>
        <taxon>Kitasatosporales</taxon>
        <taxon>Streptomycetaceae</taxon>
        <taxon>Streptantibioticus</taxon>
    </lineage>
</organism>
<evidence type="ECO:0008006" key="4">
    <source>
        <dbReference type="Google" id="ProtNLM"/>
    </source>
</evidence>
<name>A0ABT5YT09_9ACTN</name>
<gene>
    <name evidence="2" type="ORF">P2L57_03010</name>
</gene>
<dbReference type="Gene3D" id="1.20.1250.20">
    <property type="entry name" value="MFS general substrate transporter like domains"/>
    <property type="match status" value="1"/>
</dbReference>
<sequence length="103" mass="10137">MNRPASWPLFAVATTVAGLGCGVCSPGLNGTALAAIAAEYAGLGSGILNTARQIGMAVGVALLGSFLALPDGRTGMRLGAAAVAACFAVRTALTLRYVGRAGE</sequence>
<dbReference type="PROSITE" id="PS51257">
    <property type="entry name" value="PROKAR_LIPOPROTEIN"/>
    <property type="match status" value="1"/>
</dbReference>
<evidence type="ECO:0000256" key="1">
    <source>
        <dbReference type="SAM" id="Phobius"/>
    </source>
</evidence>
<keyword evidence="1" id="KW-0812">Transmembrane</keyword>
<reference evidence="2 3" key="1">
    <citation type="submission" date="2023-03" db="EMBL/GenBank/DDBJ databases">
        <title>Draft genome sequence of type strain Streptomyces ferralitis JCM 14344.</title>
        <authorList>
            <person name="Klaysubun C."/>
            <person name="Duangmal K."/>
        </authorList>
    </citation>
    <scope>NUCLEOTIDE SEQUENCE [LARGE SCALE GENOMIC DNA]</scope>
    <source>
        <strain evidence="2 3">JCM 14344</strain>
    </source>
</reference>